<dbReference type="RefSeq" id="WP_151697313.1">
    <property type="nucleotide sequence ID" value="NZ_BJKP01000070.1"/>
</dbReference>
<organism evidence="1 2">
    <name type="scientific">Microcystis aeruginosa NIES-4325</name>
    <dbReference type="NCBI Taxonomy" id="2569534"/>
    <lineage>
        <taxon>Bacteria</taxon>
        <taxon>Bacillati</taxon>
        <taxon>Cyanobacteriota</taxon>
        <taxon>Cyanophyceae</taxon>
        <taxon>Oscillatoriophycideae</taxon>
        <taxon>Chroococcales</taxon>
        <taxon>Microcystaceae</taxon>
        <taxon>Microcystis</taxon>
    </lineage>
</organism>
<dbReference type="Gene3D" id="1.10.3680.10">
    <property type="entry name" value="TerB-like"/>
    <property type="match status" value="1"/>
</dbReference>
<dbReference type="CDD" id="cd07177">
    <property type="entry name" value="terB_like"/>
    <property type="match status" value="1"/>
</dbReference>
<dbReference type="SUPFAM" id="SSF158682">
    <property type="entry name" value="TerB-like"/>
    <property type="match status" value="1"/>
</dbReference>
<evidence type="ECO:0000313" key="1">
    <source>
        <dbReference type="EMBL" id="GEA29005.1"/>
    </source>
</evidence>
<comment type="caution">
    <text evidence="1">The sequence shown here is derived from an EMBL/GenBank/DDBJ whole genome shotgun (WGS) entry which is preliminary data.</text>
</comment>
<accession>A0A5J4FES7</accession>
<dbReference type="Proteomes" id="UP000376575">
    <property type="component" value="Unassembled WGS sequence"/>
</dbReference>
<dbReference type="EMBL" id="BJKP01000070">
    <property type="protein sequence ID" value="GEA29005.1"/>
    <property type="molecule type" value="Genomic_DNA"/>
</dbReference>
<dbReference type="InterPro" id="IPR029024">
    <property type="entry name" value="TerB-like"/>
</dbReference>
<dbReference type="AlphaFoldDB" id="A0A5J4FES7"/>
<evidence type="ECO:0008006" key="3">
    <source>
        <dbReference type="Google" id="ProtNLM"/>
    </source>
</evidence>
<reference evidence="1 2" key="1">
    <citation type="journal article" date="2019" name="FEMS Microbiol. Lett.">
        <title>A novel salt-tolerant genotype illuminates the sucrose gene evolution in freshwater bloom-forming cyanobacterium Microcystis aeruginosa.</title>
        <authorList>
            <person name="Tanabe Y."/>
            <person name="Yamaguchi H."/>
            <person name="Sano T."/>
            <person name="Kawachi M."/>
        </authorList>
    </citation>
    <scope>NUCLEOTIDE SEQUENCE [LARGE SCALE GENOMIC DNA]</scope>
    <source>
        <strain evidence="1 2">NIES-4325</strain>
    </source>
</reference>
<sequence>MKNKQLLKILIGVAWIDGVIQPSERNYLRQVAVREKLDDDPEIKPLLSELKPVKTGECYRWLESYLGDNPSPEIYQDLLASISTLIYSDDDVDIQEAKLLTKVQSFDPTHDSHRSMLDKLVTGIQKLYHKAITESNYSSLD</sequence>
<protein>
    <recommendedName>
        <fullName evidence="3">Co-chaperone DjlA N-terminal domain-containing protein</fullName>
    </recommendedName>
</protein>
<proteinExistence type="predicted"/>
<name>A0A5J4FES7_MICAE</name>
<evidence type="ECO:0000313" key="2">
    <source>
        <dbReference type="Proteomes" id="UP000376575"/>
    </source>
</evidence>
<gene>
    <name evidence="1" type="ORF">MiAbW_03587</name>
</gene>